<comment type="function">
    <text evidence="7">Hydrolyzes ribosome-free peptidyl-tRNAs (with 1 or more amino acids incorporated), which drop off the ribosome during protein synthesis, or as a result of ribosome stalling.</text>
</comment>
<evidence type="ECO:0000256" key="8">
    <source>
        <dbReference type="RuleBase" id="RU000673"/>
    </source>
</evidence>
<sequence length="301" mass="31536">MKLLVGLGNPGGQYARNRHNIGFMAVDRIADDHGFAPWRAKFQGAATEGRLGAEKVLLLKPSTFMNLSGQSVSEAMRFYKLTPDDVTVFHDELDLAPAKLRCKTGGGHAGHNGLRSIHAHIGDAYHRVRLGIGHPGHKDRVSGYVLGDFAKADADWLEDLLRGISDGAPALAEGDTGRFQNAVALRTTPQRPSTGDASAPRARRAAPAGPTETPPPAVAAAKSGPAGTPAEPDTAGARARPGTAGAPEKPAAPKSAPGKSAPYKARHASNAQRRAAERVAQVQAKSPDSPLARLLAKFSKD</sequence>
<dbReference type="PROSITE" id="PS01195">
    <property type="entry name" value="PEPT_TRNA_HYDROL_1"/>
    <property type="match status" value="1"/>
</dbReference>
<keyword evidence="2 7" id="KW-0820">tRNA-binding</keyword>
<name>A0A5B8FT56_9RHOB</name>
<feature type="compositionally biased region" description="Low complexity" evidence="10">
    <location>
        <begin position="197"/>
        <end position="211"/>
    </location>
</feature>
<feature type="binding site" evidence="7">
    <location>
        <position position="66"/>
    </location>
    <ligand>
        <name>tRNA</name>
        <dbReference type="ChEBI" id="CHEBI:17843"/>
    </ligand>
</feature>
<dbReference type="OrthoDB" id="9800507at2"/>
<dbReference type="GO" id="GO:0004045">
    <property type="term" value="F:peptidyl-tRNA hydrolase activity"/>
    <property type="evidence" value="ECO:0007669"/>
    <property type="project" value="UniProtKB-UniRule"/>
</dbReference>
<comment type="catalytic activity">
    <reaction evidence="7 8">
        <text>an N-acyl-L-alpha-aminoacyl-tRNA + H2O = an N-acyl-L-amino acid + a tRNA + H(+)</text>
        <dbReference type="Rhea" id="RHEA:54448"/>
        <dbReference type="Rhea" id="RHEA-COMP:10123"/>
        <dbReference type="Rhea" id="RHEA-COMP:13883"/>
        <dbReference type="ChEBI" id="CHEBI:15377"/>
        <dbReference type="ChEBI" id="CHEBI:15378"/>
        <dbReference type="ChEBI" id="CHEBI:59874"/>
        <dbReference type="ChEBI" id="CHEBI:78442"/>
        <dbReference type="ChEBI" id="CHEBI:138191"/>
        <dbReference type="EC" id="3.1.1.29"/>
    </reaction>
</comment>
<dbReference type="SUPFAM" id="SSF53178">
    <property type="entry name" value="Peptidyl-tRNA hydrolase-like"/>
    <property type="match status" value="1"/>
</dbReference>
<dbReference type="AlphaFoldDB" id="A0A5B8FT56"/>
<comment type="similarity">
    <text evidence="5 7 9">Belongs to the PTH family.</text>
</comment>
<keyword evidence="4 7" id="KW-0694">RNA-binding</keyword>
<dbReference type="FunFam" id="3.40.50.1470:FF:000001">
    <property type="entry name" value="Peptidyl-tRNA hydrolase"/>
    <property type="match status" value="1"/>
</dbReference>
<evidence type="ECO:0000256" key="10">
    <source>
        <dbReference type="SAM" id="MobiDB-lite"/>
    </source>
</evidence>
<dbReference type="EMBL" id="CP040818">
    <property type="protein sequence ID" value="QDL91565.1"/>
    <property type="molecule type" value="Genomic_DNA"/>
</dbReference>
<keyword evidence="12" id="KW-1185">Reference proteome</keyword>
<evidence type="ECO:0000256" key="2">
    <source>
        <dbReference type="ARBA" id="ARBA00022555"/>
    </source>
</evidence>
<evidence type="ECO:0000256" key="9">
    <source>
        <dbReference type="RuleBase" id="RU004320"/>
    </source>
</evidence>
<comment type="function">
    <text evidence="7">Catalyzes the release of premature peptidyl moieties from peptidyl-tRNA molecules trapped in stalled 50S ribosomal subunits, and thus maintains levels of free tRNAs and 50S ribosomes.</text>
</comment>
<protein>
    <recommendedName>
        <fullName evidence="6 7">Peptidyl-tRNA hydrolase</fullName>
        <shortName evidence="7">Pth</shortName>
        <ecNumber evidence="1 7">3.1.1.29</ecNumber>
    </recommendedName>
</protein>
<gene>
    <name evidence="7" type="primary">pth</name>
    <name evidence="11" type="ORF">FDP22_07065</name>
</gene>
<dbReference type="GO" id="GO:0005737">
    <property type="term" value="C:cytoplasm"/>
    <property type="evidence" value="ECO:0007669"/>
    <property type="project" value="UniProtKB-SubCell"/>
</dbReference>
<feature type="binding site" evidence="7">
    <location>
        <position position="112"/>
    </location>
    <ligand>
        <name>tRNA</name>
        <dbReference type="ChEBI" id="CHEBI:17843"/>
    </ligand>
</feature>
<dbReference type="GO" id="GO:0000049">
    <property type="term" value="F:tRNA binding"/>
    <property type="evidence" value="ECO:0007669"/>
    <property type="project" value="UniProtKB-UniRule"/>
</dbReference>
<feature type="region of interest" description="Disordered" evidence="10">
    <location>
        <begin position="184"/>
        <end position="301"/>
    </location>
</feature>
<evidence type="ECO:0000256" key="6">
    <source>
        <dbReference type="ARBA" id="ARBA00050038"/>
    </source>
</evidence>
<evidence type="ECO:0000256" key="5">
    <source>
        <dbReference type="ARBA" id="ARBA00038063"/>
    </source>
</evidence>
<evidence type="ECO:0000313" key="12">
    <source>
        <dbReference type="Proteomes" id="UP000305888"/>
    </source>
</evidence>
<comment type="subcellular location">
    <subcellularLocation>
        <location evidence="7">Cytoplasm</location>
    </subcellularLocation>
</comment>
<dbReference type="GO" id="GO:0006515">
    <property type="term" value="P:protein quality control for misfolded or incompletely synthesized proteins"/>
    <property type="evidence" value="ECO:0007669"/>
    <property type="project" value="UniProtKB-UniRule"/>
</dbReference>
<dbReference type="InterPro" id="IPR001328">
    <property type="entry name" value="Pept_tRNA_hydro"/>
</dbReference>
<feature type="site" description="Discriminates between blocked and unblocked aminoacyl-tRNA" evidence="7">
    <location>
        <position position="9"/>
    </location>
</feature>
<dbReference type="NCBIfam" id="TIGR00447">
    <property type="entry name" value="pth"/>
    <property type="match status" value="1"/>
</dbReference>
<dbReference type="EC" id="3.1.1.29" evidence="1 7"/>
<feature type="binding site" evidence="7">
    <location>
        <position position="64"/>
    </location>
    <ligand>
        <name>tRNA</name>
        <dbReference type="ChEBI" id="CHEBI:17843"/>
    </ligand>
</feature>
<evidence type="ECO:0000256" key="7">
    <source>
        <dbReference type="HAMAP-Rule" id="MF_00083"/>
    </source>
</evidence>
<dbReference type="Proteomes" id="UP000305888">
    <property type="component" value="Chromosome"/>
</dbReference>
<evidence type="ECO:0000256" key="4">
    <source>
        <dbReference type="ARBA" id="ARBA00022884"/>
    </source>
</evidence>
<dbReference type="Pfam" id="PF01195">
    <property type="entry name" value="Pept_tRNA_hydro"/>
    <property type="match status" value="1"/>
</dbReference>
<dbReference type="GO" id="GO:0072344">
    <property type="term" value="P:rescue of stalled ribosome"/>
    <property type="evidence" value="ECO:0007669"/>
    <property type="project" value="UniProtKB-UniRule"/>
</dbReference>
<dbReference type="HAMAP" id="MF_00083">
    <property type="entry name" value="Pept_tRNA_hydro_bact"/>
    <property type="match status" value="1"/>
</dbReference>
<dbReference type="InterPro" id="IPR018171">
    <property type="entry name" value="Pept_tRNA_hydro_CS"/>
</dbReference>
<dbReference type="Gene3D" id="3.40.50.1470">
    <property type="entry name" value="Peptidyl-tRNA hydrolase"/>
    <property type="match status" value="1"/>
</dbReference>
<accession>A0A5B8FT56</accession>
<feature type="active site" description="Proton acceptor" evidence="7">
    <location>
        <position position="19"/>
    </location>
</feature>
<keyword evidence="7" id="KW-0963">Cytoplasm</keyword>
<dbReference type="CDD" id="cd00462">
    <property type="entry name" value="PTH"/>
    <property type="match status" value="1"/>
</dbReference>
<keyword evidence="3 7" id="KW-0378">Hydrolase</keyword>
<proteinExistence type="inferred from homology"/>
<evidence type="ECO:0000313" key="11">
    <source>
        <dbReference type="EMBL" id="QDL91565.1"/>
    </source>
</evidence>
<feature type="compositionally biased region" description="Low complexity" evidence="10">
    <location>
        <begin position="234"/>
        <end position="262"/>
    </location>
</feature>
<feature type="site" description="Stabilizes the basic form of H active site to accept a proton" evidence="7">
    <location>
        <position position="91"/>
    </location>
</feature>
<dbReference type="PROSITE" id="PS01196">
    <property type="entry name" value="PEPT_TRNA_HYDROL_2"/>
    <property type="match status" value="1"/>
</dbReference>
<feature type="binding site" evidence="7">
    <location>
        <position position="14"/>
    </location>
    <ligand>
        <name>tRNA</name>
        <dbReference type="ChEBI" id="CHEBI:17843"/>
    </ligand>
</feature>
<feature type="compositionally biased region" description="Polar residues" evidence="10">
    <location>
        <begin position="187"/>
        <end position="196"/>
    </location>
</feature>
<organism evidence="11 12">
    <name type="scientific">Paroceanicella profunda</name>
    <dbReference type="NCBI Taxonomy" id="2579971"/>
    <lineage>
        <taxon>Bacteria</taxon>
        <taxon>Pseudomonadati</taxon>
        <taxon>Pseudomonadota</taxon>
        <taxon>Alphaproteobacteria</taxon>
        <taxon>Rhodobacterales</taxon>
        <taxon>Paracoccaceae</taxon>
        <taxon>Paroceanicella</taxon>
    </lineage>
</organism>
<evidence type="ECO:0000256" key="1">
    <source>
        <dbReference type="ARBA" id="ARBA00013260"/>
    </source>
</evidence>
<dbReference type="PANTHER" id="PTHR17224:SF1">
    <property type="entry name" value="PEPTIDYL-TRNA HYDROLASE"/>
    <property type="match status" value="1"/>
</dbReference>
<dbReference type="KEGG" id="ppru:FDP22_07065"/>
<comment type="subunit">
    <text evidence="7">Monomer.</text>
</comment>
<dbReference type="PANTHER" id="PTHR17224">
    <property type="entry name" value="PEPTIDYL-TRNA HYDROLASE"/>
    <property type="match status" value="1"/>
</dbReference>
<evidence type="ECO:0000256" key="3">
    <source>
        <dbReference type="ARBA" id="ARBA00022801"/>
    </source>
</evidence>
<reference evidence="11 12" key="1">
    <citation type="submission" date="2019-06" db="EMBL/GenBank/DDBJ databases">
        <title>Genome sequence of Rhodobacteraceae bacterium D4M1.</title>
        <authorList>
            <person name="Cao J."/>
        </authorList>
    </citation>
    <scope>NUCLEOTIDE SEQUENCE [LARGE SCALE GENOMIC DNA]</scope>
    <source>
        <strain evidence="11 12">D4M1</strain>
    </source>
</reference>
<dbReference type="InterPro" id="IPR036416">
    <property type="entry name" value="Pept_tRNA_hydro_sf"/>
</dbReference>